<evidence type="ECO:0000313" key="2">
    <source>
        <dbReference type="EMBL" id="QHU36547.1"/>
    </source>
</evidence>
<keyword evidence="1" id="KW-0472">Membrane</keyword>
<reference evidence="2" key="1">
    <citation type="journal article" date="2020" name="Nature">
        <title>Giant virus diversity and host interactions through global metagenomics.</title>
        <authorList>
            <person name="Schulz F."/>
            <person name="Roux S."/>
            <person name="Paez-Espino D."/>
            <person name="Jungbluth S."/>
            <person name="Walsh D.A."/>
            <person name="Denef V.J."/>
            <person name="McMahon K.D."/>
            <person name="Konstantinidis K.T."/>
            <person name="Eloe-Fadrosh E.A."/>
            <person name="Kyrpides N.C."/>
            <person name="Woyke T."/>
        </authorList>
    </citation>
    <scope>NUCLEOTIDE SEQUENCE</scope>
    <source>
        <strain evidence="2">GVMAG-S-1035231-58</strain>
    </source>
</reference>
<dbReference type="AlphaFoldDB" id="A0A6C0M0S6"/>
<organism evidence="2">
    <name type="scientific">viral metagenome</name>
    <dbReference type="NCBI Taxonomy" id="1070528"/>
    <lineage>
        <taxon>unclassified sequences</taxon>
        <taxon>metagenomes</taxon>
        <taxon>organismal metagenomes</taxon>
    </lineage>
</organism>
<evidence type="ECO:0000256" key="1">
    <source>
        <dbReference type="SAM" id="Phobius"/>
    </source>
</evidence>
<name>A0A6C0M0S6_9ZZZZ</name>
<accession>A0A6C0M0S6</accession>
<dbReference type="EMBL" id="MN740639">
    <property type="protein sequence ID" value="QHU36547.1"/>
    <property type="molecule type" value="Genomic_DNA"/>
</dbReference>
<proteinExistence type="predicted"/>
<keyword evidence="1" id="KW-1133">Transmembrane helix</keyword>
<feature type="transmembrane region" description="Helical" evidence="1">
    <location>
        <begin position="25"/>
        <end position="42"/>
    </location>
</feature>
<sequence length="152" mass="16120">MTDAPTSVSNSGFRFFPPTTIMKRTPVVLGFFVAAILFGLLVRSMYVSTGATETAPTVKKEGFANTQMPMQAGSGSAITGVNNSVVISGSEPSTVPESPYTQVNDRALFEFDQSPQGPQCCPSPFSGDLGCVCVSDRQHKEFASRGGNRTPE</sequence>
<protein>
    <submittedName>
        <fullName evidence="2">Uncharacterized protein</fullName>
    </submittedName>
</protein>
<keyword evidence="1" id="KW-0812">Transmembrane</keyword>